<reference evidence="2 3" key="1">
    <citation type="submission" date="2019-03" db="EMBL/GenBank/DDBJ databases">
        <title>Genomic Encyclopedia of Type Strains, Phase IV (KMG-IV): sequencing the most valuable type-strain genomes for metagenomic binning, comparative biology and taxonomic classification.</title>
        <authorList>
            <person name="Goeker M."/>
        </authorList>
    </citation>
    <scope>NUCLEOTIDE SEQUENCE [LARGE SCALE GENOMIC DNA]</scope>
    <source>
        <strain evidence="2 3">DSM 100433</strain>
    </source>
</reference>
<evidence type="ECO:0000313" key="2">
    <source>
        <dbReference type="EMBL" id="TCL45301.1"/>
    </source>
</evidence>
<organism evidence="2 3">
    <name type="scientific">Harryflintia acetispora</name>
    <dbReference type="NCBI Taxonomy" id="1849041"/>
    <lineage>
        <taxon>Bacteria</taxon>
        <taxon>Bacillati</taxon>
        <taxon>Bacillota</taxon>
        <taxon>Clostridia</taxon>
        <taxon>Eubacteriales</taxon>
        <taxon>Oscillospiraceae</taxon>
        <taxon>Harryflintia</taxon>
    </lineage>
</organism>
<accession>A0A9X8ULH1</accession>
<dbReference type="EMBL" id="SLUK01000001">
    <property type="protein sequence ID" value="TCL45301.1"/>
    <property type="molecule type" value="Genomic_DNA"/>
</dbReference>
<sequence>MKSALEELAHSNFSPEGRRYKGDSLYKKAVSKDLESEKRLRDRLDEEQIRLLNEYCDTQNELDYLSDIDNFVYGFVSGVRIMIEVFQDSSPITGARILDD</sequence>
<proteinExistence type="predicted"/>
<evidence type="ECO:0000256" key="1">
    <source>
        <dbReference type="SAM" id="Coils"/>
    </source>
</evidence>
<protein>
    <submittedName>
        <fullName evidence="2">Uncharacterized protein</fullName>
    </submittedName>
</protein>
<dbReference type="AlphaFoldDB" id="A0A9X8ULH1"/>
<keyword evidence="3" id="KW-1185">Reference proteome</keyword>
<keyword evidence="1" id="KW-0175">Coiled coil</keyword>
<dbReference type="InterPro" id="IPR049215">
    <property type="entry name" value="DUF6809"/>
</dbReference>
<name>A0A9X8ULH1_9FIRM</name>
<evidence type="ECO:0000313" key="3">
    <source>
        <dbReference type="Proteomes" id="UP000294682"/>
    </source>
</evidence>
<comment type="caution">
    <text evidence="2">The sequence shown here is derived from an EMBL/GenBank/DDBJ whole genome shotgun (WGS) entry which is preliminary data.</text>
</comment>
<dbReference type="RefSeq" id="WP_132083629.1">
    <property type="nucleotide sequence ID" value="NZ_SLUK01000001.1"/>
</dbReference>
<dbReference type="Proteomes" id="UP000294682">
    <property type="component" value="Unassembled WGS sequence"/>
</dbReference>
<gene>
    <name evidence="2" type="ORF">EDD78_101284</name>
</gene>
<feature type="coiled-coil region" evidence="1">
    <location>
        <begin position="27"/>
        <end position="54"/>
    </location>
</feature>
<dbReference type="Pfam" id="PF20648">
    <property type="entry name" value="DUF6809"/>
    <property type="match status" value="1"/>
</dbReference>